<dbReference type="EC" id="3.1.4.-" evidence="2"/>
<reference evidence="5" key="1">
    <citation type="journal article" date="2019" name="Int. J. Syst. Evol. Microbiol.">
        <title>The Global Catalogue of Microorganisms (GCM) 10K type strain sequencing project: providing services to taxonomists for standard genome sequencing and annotation.</title>
        <authorList>
            <consortium name="The Broad Institute Genomics Platform"/>
            <consortium name="The Broad Institute Genome Sequencing Center for Infectious Disease"/>
            <person name="Wu L."/>
            <person name="Ma J."/>
        </authorList>
    </citation>
    <scope>NUCLEOTIDE SEQUENCE [LARGE SCALE GENOMIC DNA]</scope>
    <source>
        <strain evidence="5">CCUG 37865</strain>
    </source>
</reference>
<dbReference type="InterPro" id="IPR024654">
    <property type="entry name" value="Calcineurin-like_PHP_lpxH"/>
</dbReference>
<keyword evidence="5" id="KW-1185">Reference proteome</keyword>
<evidence type="ECO:0000256" key="1">
    <source>
        <dbReference type="ARBA" id="ARBA00008950"/>
    </source>
</evidence>
<evidence type="ECO:0000313" key="5">
    <source>
        <dbReference type="Proteomes" id="UP001595882"/>
    </source>
</evidence>
<comment type="caution">
    <text evidence="4">The sequence shown here is derived from an EMBL/GenBank/DDBJ whole genome shotgun (WGS) entry which is preliminary data.</text>
</comment>
<evidence type="ECO:0000313" key="4">
    <source>
        <dbReference type="EMBL" id="MFC4401879.1"/>
    </source>
</evidence>
<protein>
    <recommendedName>
        <fullName evidence="2">Phosphoesterase</fullName>
        <ecNumber evidence="2">3.1.4.-</ecNumber>
    </recommendedName>
</protein>
<keyword evidence="2" id="KW-0479">Metal-binding</keyword>
<dbReference type="Pfam" id="PF12850">
    <property type="entry name" value="Metallophos_2"/>
    <property type="match status" value="1"/>
</dbReference>
<name>A0ABV8WSB6_9BACI</name>
<evidence type="ECO:0000259" key="3">
    <source>
        <dbReference type="Pfam" id="PF12850"/>
    </source>
</evidence>
<evidence type="ECO:0000256" key="2">
    <source>
        <dbReference type="RuleBase" id="RU362039"/>
    </source>
</evidence>
<feature type="domain" description="Calcineurin-like phosphoesterase" evidence="3">
    <location>
        <begin position="1"/>
        <end position="198"/>
    </location>
</feature>
<comment type="similarity">
    <text evidence="1 2">Belongs to the metallophosphoesterase superfamily. YfcE family.</text>
</comment>
<dbReference type="Gene3D" id="3.60.21.10">
    <property type="match status" value="1"/>
</dbReference>
<dbReference type="PIRSF" id="PIRSF000883">
    <property type="entry name" value="Pesterase_MJ0912"/>
    <property type="match status" value="1"/>
</dbReference>
<dbReference type="EMBL" id="JBHSDT010000002">
    <property type="protein sequence ID" value="MFC4401879.1"/>
    <property type="molecule type" value="Genomic_DNA"/>
</dbReference>
<comment type="cofactor">
    <cofactor evidence="2">
        <name>a divalent metal cation</name>
        <dbReference type="ChEBI" id="CHEBI:60240"/>
    </cofactor>
</comment>
<dbReference type="InterPro" id="IPR029052">
    <property type="entry name" value="Metallo-depent_PP-like"/>
</dbReference>
<dbReference type="InterPro" id="IPR011152">
    <property type="entry name" value="Pesterase_MJ0912"/>
</dbReference>
<proteinExistence type="inferred from homology"/>
<dbReference type="SUPFAM" id="SSF56300">
    <property type="entry name" value="Metallo-dependent phosphatases"/>
    <property type="match status" value="1"/>
</dbReference>
<organism evidence="4 5">
    <name type="scientific">Gracilibacillus xinjiangensis</name>
    <dbReference type="NCBI Taxonomy" id="1193282"/>
    <lineage>
        <taxon>Bacteria</taxon>
        <taxon>Bacillati</taxon>
        <taxon>Bacillota</taxon>
        <taxon>Bacilli</taxon>
        <taxon>Bacillales</taxon>
        <taxon>Bacillaceae</taxon>
        <taxon>Gracilibacillus</taxon>
    </lineage>
</organism>
<dbReference type="PANTHER" id="PTHR42850">
    <property type="entry name" value="METALLOPHOSPHOESTERASE"/>
    <property type="match status" value="1"/>
</dbReference>
<dbReference type="Proteomes" id="UP001595882">
    <property type="component" value="Unassembled WGS sequence"/>
</dbReference>
<gene>
    <name evidence="4" type="ORF">ACFOY7_02050</name>
</gene>
<dbReference type="RefSeq" id="WP_390248897.1">
    <property type="nucleotide sequence ID" value="NZ_JBHSDT010000002.1"/>
</dbReference>
<dbReference type="InterPro" id="IPR000979">
    <property type="entry name" value="Phosphodiesterase_MJ0936/Vps29"/>
</dbReference>
<dbReference type="PANTHER" id="PTHR42850:SF2">
    <property type="entry name" value="BLL5683 PROTEIN"/>
    <property type="match status" value="1"/>
</dbReference>
<dbReference type="InterPro" id="IPR050126">
    <property type="entry name" value="Ap4A_hydrolase"/>
</dbReference>
<dbReference type="NCBIfam" id="TIGR00040">
    <property type="entry name" value="yfcE"/>
    <property type="match status" value="1"/>
</dbReference>
<sequence>MKLALISDIHGNSVALEAVLADIETRNVDQIIVLGDLCYRGPEPKQALDLIRALNAKVIKGNADEWVIRGVNQGEVPDKALELMKMEQAWIRQKLSDADVQYLEQLPSELSLTYGNMSIHAFHATPHSLFDIVLPEQTNEELLMKLTANRDADLYIYGHIHRAYMRVVNGKTIINSGSVGLPFDGLNQASYAIVEINDQSFITSHIRVPYDIEQVCKQYEANNYPNKEMMQQIIRTGSN</sequence>
<accession>A0ABV8WSB6</accession>